<gene>
    <name evidence="1" type="ORF">E7Z79_02395</name>
</gene>
<accession>A0A8T3V411</accession>
<proteinExistence type="predicted"/>
<evidence type="ECO:0000313" key="1">
    <source>
        <dbReference type="EMBL" id="MBE6501272.1"/>
    </source>
</evidence>
<dbReference type="EMBL" id="SUTK01000006">
    <property type="protein sequence ID" value="MBE6501272.1"/>
    <property type="molecule type" value="Genomic_DNA"/>
</dbReference>
<comment type="caution">
    <text evidence="1">The sequence shown here is derived from an EMBL/GenBank/DDBJ whole genome shotgun (WGS) entry which is preliminary data.</text>
</comment>
<protein>
    <submittedName>
        <fullName evidence="1">Uncharacterized protein</fullName>
    </submittedName>
</protein>
<sequence length="304" mass="35673">MKILKICLILTILLLSIGIVNAADDNQTDTLEINEDNQEYVFEQTTINETQDTVQTNEENLITASNESNIISSMQKPTLTYEYDEDEYEYDDEYEYEIDHDTIAAKATLADRTFKIGKYSVTISKYDYAIFYNAHYAEDLFYEEDYLYDSGDEFDWYTVNSQGLYYSVKKYTGKTVKQKLGFGYKGTKYKTVKSFYTKKKAKKYIKKLHPKFRYSIKKVKVKNKTKYRIIKEITKYKKVVTKKAKVYMIIRFGGMQSGFPHKYSVELTTNYENPGYDIVKGGLFKYKSSYSLRGVKTAKVKSYW</sequence>
<dbReference type="Proteomes" id="UP000783037">
    <property type="component" value="Unassembled WGS sequence"/>
</dbReference>
<reference evidence="1" key="1">
    <citation type="submission" date="2019-04" db="EMBL/GenBank/DDBJ databases">
        <title>Evolution of Biomass-Degrading Anaerobic Consortia Revealed by Metagenomics.</title>
        <authorList>
            <person name="Peng X."/>
        </authorList>
    </citation>
    <scope>NUCLEOTIDE SEQUENCE</scope>
    <source>
        <strain evidence="1">SIG18</strain>
    </source>
</reference>
<dbReference type="RefSeq" id="WP_303738386.1">
    <property type="nucleotide sequence ID" value="NZ_SUTK01000006.1"/>
</dbReference>
<dbReference type="AlphaFoldDB" id="A0A8T3V411"/>
<name>A0A8T3V411_9EURY</name>
<evidence type="ECO:0000313" key="2">
    <source>
        <dbReference type="Proteomes" id="UP000783037"/>
    </source>
</evidence>
<organism evidence="1 2">
    <name type="scientific">Methanobrevibacter thaueri</name>
    <dbReference type="NCBI Taxonomy" id="190975"/>
    <lineage>
        <taxon>Archaea</taxon>
        <taxon>Methanobacteriati</taxon>
        <taxon>Methanobacteriota</taxon>
        <taxon>Methanomada group</taxon>
        <taxon>Methanobacteria</taxon>
        <taxon>Methanobacteriales</taxon>
        <taxon>Methanobacteriaceae</taxon>
        <taxon>Methanobrevibacter</taxon>
    </lineage>
</organism>